<reference evidence="1 2" key="2">
    <citation type="submission" date="2018-11" db="EMBL/GenBank/DDBJ databases">
        <authorList>
            <consortium name="Pathogen Informatics"/>
        </authorList>
    </citation>
    <scope>NUCLEOTIDE SEQUENCE [LARGE SCALE GENOMIC DNA]</scope>
</reference>
<proteinExistence type="predicted"/>
<name>A0A183U555_TOXCA</name>
<evidence type="ECO:0000313" key="3">
    <source>
        <dbReference type="WBParaSite" id="TCNE_0000362501-mRNA-1"/>
    </source>
</evidence>
<evidence type="ECO:0000313" key="1">
    <source>
        <dbReference type="EMBL" id="VDM29342.1"/>
    </source>
</evidence>
<keyword evidence="2" id="KW-1185">Reference proteome</keyword>
<reference evidence="3" key="1">
    <citation type="submission" date="2016-06" db="UniProtKB">
        <authorList>
            <consortium name="WormBaseParasite"/>
        </authorList>
    </citation>
    <scope>IDENTIFICATION</scope>
</reference>
<sequence length="213" mass="24110">MILGPKEVWGERTIVEQVGDWSPTERQGAVRPLNCHCCRRTRSSPSSLPIPSSLAEDIKGDGCKTCVQGQNPGLSKEVTAKTDFMIVAEDVHSSENPDLMEALEHGTISKRRHLSYDVDPGRTRPLKECMIQPFISIDDSHLILHTFDFDQILMRIAADGRENGSIKRLMEILRIVGRFTFPHIVWSISARNTGLINCLFHHWVSLLAFFFIR</sequence>
<organism evidence="2 3">
    <name type="scientific">Toxocara canis</name>
    <name type="common">Canine roundworm</name>
    <dbReference type="NCBI Taxonomy" id="6265"/>
    <lineage>
        <taxon>Eukaryota</taxon>
        <taxon>Metazoa</taxon>
        <taxon>Ecdysozoa</taxon>
        <taxon>Nematoda</taxon>
        <taxon>Chromadorea</taxon>
        <taxon>Rhabditida</taxon>
        <taxon>Spirurina</taxon>
        <taxon>Ascaridomorpha</taxon>
        <taxon>Ascaridoidea</taxon>
        <taxon>Toxocaridae</taxon>
        <taxon>Toxocara</taxon>
    </lineage>
</organism>
<dbReference type="EMBL" id="UYWY01004849">
    <property type="protein sequence ID" value="VDM29342.1"/>
    <property type="molecule type" value="Genomic_DNA"/>
</dbReference>
<accession>A0A183U555</accession>
<gene>
    <name evidence="1" type="ORF">TCNE_LOCUS3625</name>
</gene>
<dbReference type="AlphaFoldDB" id="A0A183U555"/>
<evidence type="ECO:0000313" key="2">
    <source>
        <dbReference type="Proteomes" id="UP000050794"/>
    </source>
</evidence>
<dbReference type="Proteomes" id="UP000050794">
    <property type="component" value="Unassembled WGS sequence"/>
</dbReference>
<dbReference type="WBParaSite" id="TCNE_0000362501-mRNA-1">
    <property type="protein sequence ID" value="TCNE_0000362501-mRNA-1"/>
    <property type="gene ID" value="TCNE_0000362501"/>
</dbReference>
<protein>
    <submittedName>
        <fullName evidence="1 3">Uncharacterized protein</fullName>
    </submittedName>
</protein>